<feature type="compositionally biased region" description="Basic and acidic residues" evidence="1">
    <location>
        <begin position="9"/>
        <end position="21"/>
    </location>
</feature>
<feature type="region of interest" description="Disordered" evidence="1">
    <location>
        <begin position="1"/>
        <end position="21"/>
    </location>
</feature>
<organism evidence="2 3">
    <name type="scientific">Ferrithrix thermotolerans DSM 19514</name>
    <dbReference type="NCBI Taxonomy" id="1121881"/>
    <lineage>
        <taxon>Bacteria</taxon>
        <taxon>Bacillati</taxon>
        <taxon>Actinomycetota</taxon>
        <taxon>Acidimicrobiia</taxon>
        <taxon>Acidimicrobiales</taxon>
        <taxon>Acidimicrobiaceae</taxon>
        <taxon>Ferrithrix</taxon>
    </lineage>
</organism>
<dbReference type="EMBL" id="FQUL01000001">
    <property type="protein sequence ID" value="SHE27138.1"/>
    <property type="molecule type" value="Genomic_DNA"/>
</dbReference>
<dbReference type="AlphaFoldDB" id="A0A1M4S4L1"/>
<sequence>MSKKKEGQRKHLEPKWKHAPDEHDFPAARDYLALLMEDTEIDAVVEAMAGAETIYKHAKDILRASTLPELPTSNRHVASDLEKIKSSQPLSPILLIRGELSSGIPLVIADGYHRVCAVYSIDENAEVPCRLVGYRKSSLDMTLS</sequence>
<keyword evidence="3" id="KW-1185">Reference proteome</keyword>
<proteinExistence type="predicted"/>
<accession>A0A1M4S4L1</accession>
<evidence type="ECO:0000313" key="3">
    <source>
        <dbReference type="Proteomes" id="UP000184295"/>
    </source>
</evidence>
<gene>
    <name evidence="2" type="ORF">SAMN02745225_00027</name>
</gene>
<evidence type="ECO:0000256" key="1">
    <source>
        <dbReference type="SAM" id="MobiDB-lite"/>
    </source>
</evidence>
<name>A0A1M4S4L1_9ACTN</name>
<reference evidence="3" key="1">
    <citation type="submission" date="2016-11" db="EMBL/GenBank/DDBJ databases">
        <authorList>
            <person name="Varghese N."/>
            <person name="Submissions S."/>
        </authorList>
    </citation>
    <scope>NUCLEOTIDE SEQUENCE [LARGE SCALE GENOMIC DNA]</scope>
    <source>
        <strain evidence="3">DSM 19514</strain>
    </source>
</reference>
<dbReference type="RefSeq" id="WP_072787547.1">
    <property type="nucleotide sequence ID" value="NZ_FQUL01000001.1"/>
</dbReference>
<evidence type="ECO:0000313" key="2">
    <source>
        <dbReference type="EMBL" id="SHE27138.1"/>
    </source>
</evidence>
<dbReference type="OrthoDB" id="8539206at2"/>
<dbReference type="Proteomes" id="UP000184295">
    <property type="component" value="Unassembled WGS sequence"/>
</dbReference>
<protein>
    <submittedName>
        <fullName evidence="2">Uncharacterized protein</fullName>
    </submittedName>
</protein>
<dbReference type="STRING" id="1121881.SAMN02745225_00027"/>